<keyword evidence="6" id="KW-1185">Reference proteome</keyword>
<dbReference type="EMBL" id="JAFBEC010000006">
    <property type="protein sequence ID" value="MBM7633327.1"/>
    <property type="molecule type" value="Genomic_DNA"/>
</dbReference>
<dbReference type="Gene3D" id="3.20.20.70">
    <property type="entry name" value="Aldolase class I"/>
    <property type="match status" value="1"/>
</dbReference>
<feature type="region of interest" description="Disordered" evidence="3">
    <location>
        <begin position="329"/>
        <end position="348"/>
    </location>
</feature>
<evidence type="ECO:0000259" key="4">
    <source>
        <dbReference type="Pfam" id="PF00724"/>
    </source>
</evidence>
<keyword evidence="2" id="KW-0560">Oxidoreductase</keyword>
<evidence type="ECO:0000313" key="6">
    <source>
        <dbReference type="Proteomes" id="UP000741863"/>
    </source>
</evidence>
<protein>
    <submittedName>
        <fullName evidence="5">2,4-dienoyl-CoA reductase-like NADH-dependent reductase (Old Yellow Enzyme family)</fullName>
    </submittedName>
</protein>
<proteinExistence type="predicted"/>
<dbReference type="Proteomes" id="UP000741863">
    <property type="component" value="Unassembled WGS sequence"/>
</dbReference>
<evidence type="ECO:0000313" key="5">
    <source>
        <dbReference type="EMBL" id="MBM7633327.1"/>
    </source>
</evidence>
<keyword evidence="1" id="KW-0285">Flavoprotein</keyword>
<name>A0ABS2PDH7_9BACL</name>
<evidence type="ECO:0000256" key="1">
    <source>
        <dbReference type="ARBA" id="ARBA00022630"/>
    </source>
</evidence>
<dbReference type="CDD" id="cd02803">
    <property type="entry name" value="OYE_like_FMN_family"/>
    <property type="match status" value="1"/>
</dbReference>
<gene>
    <name evidence="5" type="ORF">JOD17_002421</name>
</gene>
<dbReference type="PANTHER" id="PTHR43656:SF2">
    <property type="entry name" value="BINDING OXIDOREDUCTASE, PUTATIVE (AFU_ORTHOLOGUE AFUA_2G08260)-RELATED"/>
    <property type="match status" value="1"/>
</dbReference>
<feature type="domain" description="NADH:flavin oxidoreductase/NADH oxidase N-terminal" evidence="4">
    <location>
        <begin position="3"/>
        <end position="340"/>
    </location>
</feature>
<organism evidence="5 6">
    <name type="scientific">Geomicrobium sediminis</name>
    <dbReference type="NCBI Taxonomy" id="1347788"/>
    <lineage>
        <taxon>Bacteria</taxon>
        <taxon>Bacillati</taxon>
        <taxon>Bacillota</taxon>
        <taxon>Bacilli</taxon>
        <taxon>Bacillales</taxon>
        <taxon>Geomicrobium</taxon>
    </lineage>
</organism>
<dbReference type="Pfam" id="PF00724">
    <property type="entry name" value="Oxidored_FMN"/>
    <property type="match status" value="1"/>
</dbReference>
<accession>A0ABS2PDH7</accession>
<evidence type="ECO:0000256" key="2">
    <source>
        <dbReference type="ARBA" id="ARBA00023002"/>
    </source>
</evidence>
<evidence type="ECO:0000256" key="3">
    <source>
        <dbReference type="SAM" id="MobiDB-lite"/>
    </source>
</evidence>
<reference evidence="5 6" key="1">
    <citation type="submission" date="2021-01" db="EMBL/GenBank/DDBJ databases">
        <title>Genomic Encyclopedia of Type Strains, Phase IV (KMG-IV): sequencing the most valuable type-strain genomes for metagenomic binning, comparative biology and taxonomic classification.</title>
        <authorList>
            <person name="Goeker M."/>
        </authorList>
    </citation>
    <scope>NUCLEOTIDE SEQUENCE [LARGE SCALE GENOMIC DNA]</scope>
    <source>
        <strain evidence="5 6">DSM 25540</strain>
    </source>
</reference>
<dbReference type="InterPro" id="IPR051799">
    <property type="entry name" value="NADH_flavin_oxidoreductase"/>
</dbReference>
<dbReference type="RefSeq" id="WP_204697944.1">
    <property type="nucleotide sequence ID" value="NZ_JAFBEC010000006.1"/>
</dbReference>
<dbReference type="PANTHER" id="PTHR43656">
    <property type="entry name" value="BINDING OXIDOREDUCTASE, PUTATIVE (AFU_ORTHOLOGUE AFUA_2G08260)-RELATED"/>
    <property type="match status" value="1"/>
</dbReference>
<dbReference type="InterPro" id="IPR013785">
    <property type="entry name" value="Aldolase_TIM"/>
</dbReference>
<sequence>MSKLFDQGKIGNHILSNRYIVAPMTRVSAEEDGTPNERMHKYYERFAKGGFAAVITEGVYPDTMHSQAYRYQGGLATEKHATAWAPIVKSVKEHGALMIAQLMHGGAQTQGNYYTDETVAPSKFSPPSDKVEVYYGSGPFPTAKALTVEEMKQVREGFVQSALFAQQADFSGVELHGANGYLLDEFLSEVSNHREDEYGGSVLNRVRFLKEIIADVRKAVGDTMMLGIRISQLKATNGSYKWPGGEEDAKIIFSELGKTSVDYIHISDDDASTPGFGEGTKTMAEAAKHYSNKPIITCGDLGDPKKASQVLEKDQADFIGIARQALANPDTPKRVQNEQPLDEFNGKEVMTPQAYVKDFELNYEEE</sequence>
<dbReference type="SUPFAM" id="SSF51395">
    <property type="entry name" value="FMN-linked oxidoreductases"/>
    <property type="match status" value="1"/>
</dbReference>
<comment type="caution">
    <text evidence="5">The sequence shown here is derived from an EMBL/GenBank/DDBJ whole genome shotgun (WGS) entry which is preliminary data.</text>
</comment>
<dbReference type="InterPro" id="IPR001155">
    <property type="entry name" value="OxRdtase_FMN_N"/>
</dbReference>